<feature type="domain" description="Homoserine dehydrogenase catalytic" evidence="15">
    <location>
        <begin position="168"/>
        <end position="339"/>
    </location>
</feature>
<evidence type="ECO:0000256" key="11">
    <source>
        <dbReference type="PIRSR" id="PIRSR036497-2"/>
    </source>
</evidence>
<dbReference type="EC" id="1.1.1.3" evidence="4 12"/>
<feature type="binding site" evidence="11">
    <location>
        <position position="132"/>
    </location>
    <ligand>
        <name>NADPH</name>
        <dbReference type="ChEBI" id="CHEBI:57783"/>
    </ligand>
</feature>
<comment type="catalytic activity">
    <reaction evidence="12">
        <text>L-homoserine + NADP(+) = L-aspartate 4-semialdehyde + NADPH + H(+)</text>
        <dbReference type="Rhea" id="RHEA:15761"/>
        <dbReference type="ChEBI" id="CHEBI:15378"/>
        <dbReference type="ChEBI" id="CHEBI:57476"/>
        <dbReference type="ChEBI" id="CHEBI:57783"/>
        <dbReference type="ChEBI" id="CHEBI:58349"/>
        <dbReference type="ChEBI" id="CHEBI:537519"/>
        <dbReference type="EC" id="1.1.1.3"/>
    </reaction>
</comment>
<dbReference type="GO" id="GO:0009086">
    <property type="term" value="P:methionine biosynthetic process"/>
    <property type="evidence" value="ECO:0007669"/>
    <property type="project" value="UniProtKB-KW"/>
</dbReference>
<dbReference type="PANTHER" id="PTHR43331:SF1">
    <property type="entry name" value="HOMOSERINE DEHYDROGENASE"/>
    <property type="match status" value="1"/>
</dbReference>
<dbReference type="RefSeq" id="WP_164457815.1">
    <property type="nucleotide sequence ID" value="NZ_JAAIFS010000001.1"/>
</dbReference>
<dbReference type="Pfam" id="PF03447">
    <property type="entry name" value="NAD_binding_3"/>
    <property type="match status" value="1"/>
</dbReference>
<feature type="domain" description="Aspartate/homoserine dehydrogenase NAD-binding" evidence="16">
    <location>
        <begin position="28"/>
        <end position="154"/>
    </location>
</feature>
<keyword evidence="11 12" id="KW-0521">NADP</keyword>
<proteinExistence type="inferred from homology"/>
<dbReference type="Gene3D" id="3.30.360.10">
    <property type="entry name" value="Dihydrodipicolinate Reductase, domain 2"/>
    <property type="match status" value="1"/>
</dbReference>
<keyword evidence="8 12" id="KW-0560">Oxidoreductase</keyword>
<feature type="active site" description="Proton donor" evidence="10">
    <location>
        <position position="231"/>
    </location>
</feature>
<sequence length="350" mass="36341">MGEATQATGATHATDATDAPRTGVVLAGYGPVGRAFVDRLARDGDTLARRHGVRPWVAAVRASTAQCRPGADGTLPPRSEWGPTRPLDETLDRTGARVFVQAVPSSPELRERAAQEAVTALRRGVHVVTATKSHLLTHWRELDAAARTGGSMIRISGATGAALPAGDLARTSLRGLDCRTIRACPNGTATFVLDRLAEGDTLDDAIRAARLRGIAEADPSADLSGEDAATKVRLLAALAWGWDPAEVRVRAQPVDGSTAGRALEAASRSLRLRAVAGASVAEPGIVRVRLEETEPGDPLHALNGPEKAVVFGCPDAGDVIVSGGRSSPVGAALALVRDTVEVAAPRAGFR</sequence>
<keyword evidence="6 12" id="KW-0028">Amino-acid biosynthesis</keyword>
<keyword evidence="9 12" id="KW-0486">Methionine biosynthesis</keyword>
<dbReference type="InterPro" id="IPR019811">
    <property type="entry name" value="HDH_CS"/>
</dbReference>
<dbReference type="InterPro" id="IPR001342">
    <property type="entry name" value="HDH_cat"/>
</dbReference>
<feature type="binding site" evidence="11">
    <location>
        <position position="216"/>
    </location>
    <ligand>
        <name>L-homoserine</name>
        <dbReference type="ChEBI" id="CHEBI:57476"/>
    </ligand>
</feature>
<dbReference type="InterPro" id="IPR022697">
    <property type="entry name" value="HDH_short"/>
</dbReference>
<dbReference type="Gene3D" id="3.40.50.720">
    <property type="entry name" value="NAD(P)-binding Rossmann-like Domain"/>
    <property type="match status" value="1"/>
</dbReference>
<comment type="pathway">
    <text evidence="2 12">Amino-acid biosynthesis; L-methionine biosynthesis via de novo pathway; L-homoserine from L-aspartate: step 3/3.</text>
</comment>
<evidence type="ECO:0000256" key="13">
    <source>
        <dbReference type="RuleBase" id="RU004171"/>
    </source>
</evidence>
<feature type="region of interest" description="Disordered" evidence="14">
    <location>
        <begin position="67"/>
        <end position="86"/>
    </location>
</feature>
<dbReference type="EMBL" id="JAAIFS010000001">
    <property type="protein sequence ID" value="NEV86316.1"/>
    <property type="molecule type" value="Genomic_DNA"/>
</dbReference>
<evidence type="ECO:0000313" key="17">
    <source>
        <dbReference type="EMBL" id="NEV86316.1"/>
    </source>
</evidence>
<keyword evidence="7 12" id="KW-0791">Threonine biosynthesis</keyword>
<dbReference type="AlphaFoldDB" id="A0A6B3QDJ5"/>
<dbReference type="GO" id="GO:0050661">
    <property type="term" value="F:NADP binding"/>
    <property type="evidence" value="ECO:0007669"/>
    <property type="project" value="InterPro"/>
</dbReference>
<dbReference type="PANTHER" id="PTHR43331">
    <property type="entry name" value="HOMOSERINE DEHYDROGENASE"/>
    <property type="match status" value="1"/>
</dbReference>
<reference evidence="17" key="1">
    <citation type="journal article" date="2020" name="Microorganisms">
        <title>Isolation, Genomic and Metabolomic Characterization of Streptomyces tendae VITAKN with Quorum Sensing Inhibitory Activity from Southern India.</title>
        <authorList>
            <person name="Ishaque N.M."/>
            <person name="Burgsdorf I."/>
            <person name="Limlingan Malit J.J."/>
            <person name="Saha S."/>
            <person name="Teta R."/>
            <person name="Ewe D."/>
            <person name="Kannabiran K."/>
            <person name="Hrouzek P."/>
            <person name="Steindler L."/>
            <person name="Costantino V."/>
            <person name="Saurav K."/>
        </authorList>
    </citation>
    <scope>NUCLEOTIDE SEQUENCE</scope>
    <source>
        <strain evidence="17">VITAKN</strain>
    </source>
</reference>
<dbReference type="SUPFAM" id="SSF51735">
    <property type="entry name" value="NAD(P)-binding Rossmann-fold domains"/>
    <property type="match status" value="1"/>
</dbReference>
<name>A0A6B3QDJ5_STRTE</name>
<evidence type="ECO:0000256" key="14">
    <source>
        <dbReference type="SAM" id="MobiDB-lite"/>
    </source>
</evidence>
<evidence type="ECO:0000256" key="1">
    <source>
        <dbReference type="ARBA" id="ARBA00005056"/>
    </source>
</evidence>
<dbReference type="PROSITE" id="PS01042">
    <property type="entry name" value="HOMOSER_DHGENASE"/>
    <property type="match status" value="1"/>
</dbReference>
<dbReference type="InterPro" id="IPR036291">
    <property type="entry name" value="NAD(P)-bd_dom_sf"/>
</dbReference>
<evidence type="ECO:0000259" key="16">
    <source>
        <dbReference type="Pfam" id="PF03447"/>
    </source>
</evidence>
<dbReference type="GO" id="GO:0004412">
    <property type="term" value="F:homoserine dehydrogenase activity"/>
    <property type="evidence" value="ECO:0007669"/>
    <property type="project" value="UniProtKB-EC"/>
</dbReference>
<evidence type="ECO:0000256" key="7">
    <source>
        <dbReference type="ARBA" id="ARBA00022697"/>
    </source>
</evidence>
<dbReference type="PIRSF" id="PIRSF036497">
    <property type="entry name" value="HDH_short"/>
    <property type="match status" value="1"/>
</dbReference>
<evidence type="ECO:0000256" key="6">
    <source>
        <dbReference type="ARBA" id="ARBA00022605"/>
    </source>
</evidence>
<accession>A0A6B3QDJ5</accession>
<dbReference type="Pfam" id="PF00742">
    <property type="entry name" value="Homoserine_dh"/>
    <property type="match status" value="1"/>
</dbReference>
<evidence type="ECO:0000256" key="3">
    <source>
        <dbReference type="ARBA" id="ARBA00006753"/>
    </source>
</evidence>
<comment type="pathway">
    <text evidence="1 12">Amino-acid biosynthesis; L-threonine biosynthesis; L-threonine from L-aspartate: step 3/5.</text>
</comment>
<organism evidence="17">
    <name type="scientific">Streptomyces tendae</name>
    <dbReference type="NCBI Taxonomy" id="1932"/>
    <lineage>
        <taxon>Bacteria</taxon>
        <taxon>Bacillati</taxon>
        <taxon>Actinomycetota</taxon>
        <taxon>Actinomycetes</taxon>
        <taxon>Kitasatosporales</taxon>
        <taxon>Streptomycetaceae</taxon>
        <taxon>Streptomyces</taxon>
    </lineage>
</organism>
<dbReference type="UniPathway" id="UPA00050">
    <property type="reaction ID" value="UER00063"/>
</dbReference>
<dbReference type="SUPFAM" id="SSF55347">
    <property type="entry name" value="Glyceraldehyde-3-phosphate dehydrogenase-like, C-terminal domain"/>
    <property type="match status" value="1"/>
</dbReference>
<dbReference type="UniPathway" id="UPA00051">
    <property type="reaction ID" value="UER00465"/>
</dbReference>
<protein>
    <recommendedName>
        <fullName evidence="5 12">Homoserine dehydrogenase</fullName>
        <ecNumber evidence="4 12">1.1.1.3</ecNumber>
    </recommendedName>
</protein>
<feature type="binding site" evidence="11">
    <location>
        <begin position="28"/>
        <end position="33"/>
    </location>
    <ligand>
        <name>NADP(+)</name>
        <dbReference type="ChEBI" id="CHEBI:58349"/>
    </ligand>
</feature>
<evidence type="ECO:0000256" key="4">
    <source>
        <dbReference type="ARBA" id="ARBA00013213"/>
    </source>
</evidence>
<evidence type="ECO:0000256" key="12">
    <source>
        <dbReference type="RuleBase" id="RU000579"/>
    </source>
</evidence>
<evidence type="ECO:0000256" key="5">
    <source>
        <dbReference type="ARBA" id="ARBA00013376"/>
    </source>
</evidence>
<evidence type="ECO:0000256" key="10">
    <source>
        <dbReference type="PIRSR" id="PIRSR036497-1"/>
    </source>
</evidence>
<dbReference type="GO" id="GO:0009088">
    <property type="term" value="P:threonine biosynthetic process"/>
    <property type="evidence" value="ECO:0007669"/>
    <property type="project" value="UniProtKB-UniPathway"/>
</dbReference>
<evidence type="ECO:0000259" key="15">
    <source>
        <dbReference type="Pfam" id="PF00742"/>
    </source>
</evidence>
<dbReference type="InterPro" id="IPR005106">
    <property type="entry name" value="Asp/hSer_DH_NAD-bd"/>
</dbReference>
<evidence type="ECO:0000256" key="8">
    <source>
        <dbReference type="ARBA" id="ARBA00023002"/>
    </source>
</evidence>
<evidence type="ECO:0000256" key="2">
    <source>
        <dbReference type="ARBA" id="ARBA00005062"/>
    </source>
</evidence>
<gene>
    <name evidence="17" type="ORF">GUR47_06380</name>
</gene>
<comment type="caution">
    <text evidence="17">The sequence shown here is derived from an EMBL/GenBank/DDBJ whole genome shotgun (WGS) entry which is preliminary data.</text>
</comment>
<comment type="similarity">
    <text evidence="3 13">Belongs to the homoserine dehydrogenase family.</text>
</comment>
<evidence type="ECO:0000256" key="9">
    <source>
        <dbReference type="ARBA" id="ARBA00023167"/>
    </source>
</evidence>